<dbReference type="PANTHER" id="PTHR13146">
    <property type="match status" value="1"/>
</dbReference>
<feature type="transmembrane region" description="Helical" evidence="2">
    <location>
        <begin position="131"/>
        <end position="150"/>
    </location>
</feature>
<dbReference type="OrthoDB" id="300580at2759"/>
<keyword evidence="2" id="KW-1133">Transmembrane helix</keyword>
<dbReference type="SUPFAM" id="SSF103481">
    <property type="entry name" value="Multidrug resistance efflux transporter EmrE"/>
    <property type="match status" value="1"/>
</dbReference>
<evidence type="ECO:0000256" key="1">
    <source>
        <dbReference type="SAM" id="MobiDB-lite"/>
    </source>
</evidence>
<sequence>MLSSTLSSHLDAFSPALPAMRVYARLYPPSPSDEPKPLNWRLCLLVLAPSLFDLVGTAFAKAGLLYVTVSVYQLVRCTVIIITALLKAFVLKDHLAPHMWLGVSINLVAMVLVASTTFFDHKNTVDNRDPRVGIGFILLSCLVQGTQYVFEEKVMTVESLPPMVLVGLEGFWGMILMLLVVFPSAYYLPGTDEGGSMENVFDSLAMVRNSAPLQAVLLIFFLTVACYNIFAIYVTHFLSSVWHAILDNFRPISVWGTDLLIYYVFTYGRFGEAWTVYSWLQFGGMLLLFFGTAVYNGSVPWLLFPSYAGYERVEAGTEEGKGDARIRAQSIEDFAPVIRTDRSMASPALMRSPLIQDRTDPRLIRERGASLYGTPRADHAPGRLASSYQGSAGGRRDIGSGSYGNTITFASMSLRELQTHHGGNFYTRSRERKKGQDERGEGVSGVHPPMSNPSQGEKERGKVDRVYQGQRESKKEGGDMRLSLTSSVEEGTIGVKN</sequence>
<reference evidence="3 4" key="1">
    <citation type="journal article" date="2014" name="Mol. Plant">
        <title>Chromosome Scale Genome Assembly and Transcriptome Profiling of Nannochloropsis gaditana in Nitrogen Depletion.</title>
        <authorList>
            <person name="Corteggiani Carpinelli E."/>
            <person name="Telatin A."/>
            <person name="Vitulo N."/>
            <person name="Forcato C."/>
            <person name="D'Angelo M."/>
            <person name="Schiavon R."/>
            <person name="Vezzi A."/>
            <person name="Giacometti G.M."/>
            <person name="Morosinotto T."/>
            <person name="Valle G."/>
        </authorList>
    </citation>
    <scope>NUCLEOTIDE SEQUENCE [LARGE SCALE GENOMIC DNA]</scope>
    <source>
        <strain evidence="3 4">B-31</strain>
    </source>
</reference>
<keyword evidence="2" id="KW-0812">Transmembrane</keyword>
<feature type="transmembrane region" description="Helical" evidence="2">
    <location>
        <begin position="252"/>
        <end position="270"/>
    </location>
</feature>
<dbReference type="EMBL" id="AZIL01000067">
    <property type="protein sequence ID" value="EWM30054.1"/>
    <property type="molecule type" value="Genomic_DNA"/>
</dbReference>
<dbReference type="AlphaFoldDB" id="W7UAT2"/>
<feature type="region of interest" description="Disordered" evidence="1">
    <location>
        <begin position="371"/>
        <end position="399"/>
    </location>
</feature>
<dbReference type="PANTHER" id="PTHR13146:SF3">
    <property type="entry name" value="EAMA DOMAIN-CONTAINING PROTEIN"/>
    <property type="match status" value="1"/>
</dbReference>
<evidence type="ECO:0000313" key="4">
    <source>
        <dbReference type="Proteomes" id="UP000019335"/>
    </source>
</evidence>
<feature type="region of interest" description="Disordered" evidence="1">
    <location>
        <begin position="420"/>
        <end position="497"/>
    </location>
</feature>
<keyword evidence="2" id="KW-0472">Membrane</keyword>
<organism evidence="3 4">
    <name type="scientific">Nannochloropsis gaditana</name>
    <dbReference type="NCBI Taxonomy" id="72520"/>
    <lineage>
        <taxon>Eukaryota</taxon>
        <taxon>Sar</taxon>
        <taxon>Stramenopiles</taxon>
        <taxon>Ochrophyta</taxon>
        <taxon>Eustigmatophyceae</taxon>
        <taxon>Eustigmatales</taxon>
        <taxon>Monodopsidaceae</taxon>
        <taxon>Nannochloropsis</taxon>
    </lineage>
</organism>
<feature type="transmembrane region" description="Helical" evidence="2">
    <location>
        <begin position="38"/>
        <end position="56"/>
    </location>
</feature>
<protein>
    <submittedName>
        <fullName evidence="3">Drug metabolite transporter superfamily</fullName>
    </submittedName>
</protein>
<dbReference type="InterPro" id="IPR037185">
    <property type="entry name" value="EmrE-like"/>
</dbReference>
<dbReference type="GO" id="GO:0016020">
    <property type="term" value="C:membrane"/>
    <property type="evidence" value="ECO:0007669"/>
    <property type="project" value="TreeGrafter"/>
</dbReference>
<feature type="compositionally biased region" description="Basic and acidic residues" evidence="1">
    <location>
        <begin position="456"/>
        <end position="479"/>
    </location>
</feature>
<name>W7UAT2_9STRA</name>
<feature type="transmembrane region" description="Helical" evidence="2">
    <location>
        <begin position="210"/>
        <end position="232"/>
    </location>
</feature>
<gene>
    <name evidence="3" type="ORF">Naga_100225g1</name>
</gene>
<comment type="caution">
    <text evidence="3">The sequence shown here is derived from an EMBL/GenBank/DDBJ whole genome shotgun (WGS) entry which is preliminary data.</text>
</comment>
<feature type="transmembrane region" description="Helical" evidence="2">
    <location>
        <begin position="282"/>
        <end position="304"/>
    </location>
</feature>
<evidence type="ECO:0000313" key="3">
    <source>
        <dbReference type="EMBL" id="EWM30054.1"/>
    </source>
</evidence>
<accession>W7UAT2</accession>
<dbReference type="Proteomes" id="UP000019335">
    <property type="component" value="Chromosome 2"/>
</dbReference>
<feature type="transmembrane region" description="Helical" evidence="2">
    <location>
        <begin position="170"/>
        <end position="189"/>
    </location>
</feature>
<proteinExistence type="predicted"/>
<feature type="transmembrane region" description="Helical" evidence="2">
    <location>
        <begin position="63"/>
        <end position="86"/>
    </location>
</feature>
<feature type="transmembrane region" description="Helical" evidence="2">
    <location>
        <begin position="98"/>
        <end position="119"/>
    </location>
</feature>
<evidence type="ECO:0000256" key="2">
    <source>
        <dbReference type="SAM" id="Phobius"/>
    </source>
</evidence>
<keyword evidence="4" id="KW-1185">Reference proteome</keyword>